<gene>
    <name evidence="15 17" type="ORF">CBG03367</name>
    <name evidence="15" type="ORF">CBG_03367</name>
</gene>
<dbReference type="SUPFAM" id="SSF63737">
    <property type="entry name" value="Leukotriene A4 hydrolase N-terminal domain"/>
    <property type="match status" value="1"/>
</dbReference>
<keyword evidence="11" id="KW-1133">Transmembrane helix</keyword>
<feature type="binding site" evidence="8">
    <location>
        <position position="519"/>
    </location>
    <ligand>
        <name>Zn(2+)</name>
        <dbReference type="ChEBI" id="CHEBI:29105"/>
        <note>catalytic</note>
    </ligand>
</feature>
<keyword evidence="11" id="KW-0472">Membrane</keyword>
<dbReference type="GO" id="GO:0008270">
    <property type="term" value="F:zinc ion binding"/>
    <property type="evidence" value="ECO:0007669"/>
    <property type="project" value="InterPro"/>
</dbReference>
<evidence type="ECO:0000256" key="7">
    <source>
        <dbReference type="PIRSR" id="PIRSR634016-1"/>
    </source>
</evidence>
<keyword evidence="16" id="KW-1185">Reference proteome</keyword>
<keyword evidence="3 8" id="KW-0479">Metal-binding</keyword>
<feature type="binding site" evidence="8">
    <location>
        <position position="538"/>
    </location>
    <ligand>
        <name>Zn(2+)</name>
        <dbReference type="ChEBI" id="CHEBI:29105"/>
        <note>catalytic</note>
    </ligand>
</feature>
<dbReference type="EMBL" id="HE601244">
    <property type="protein sequence ID" value="CAP24271.2"/>
    <property type="molecule type" value="Genomic_DNA"/>
</dbReference>
<dbReference type="KEGG" id="cbr:CBG_03367"/>
<dbReference type="InterPro" id="IPR001930">
    <property type="entry name" value="Peptidase_M1"/>
</dbReference>
<dbReference type="PRINTS" id="PR00756">
    <property type="entry name" value="ALADIPTASE"/>
</dbReference>
<dbReference type="Pfam" id="PF11838">
    <property type="entry name" value="ERAP1_C"/>
    <property type="match status" value="1"/>
</dbReference>
<evidence type="ECO:0000256" key="4">
    <source>
        <dbReference type="ARBA" id="ARBA00022801"/>
    </source>
</evidence>
<dbReference type="GO" id="GO:0046662">
    <property type="term" value="P:regulation of egg-laying behavior"/>
    <property type="evidence" value="ECO:0007669"/>
    <property type="project" value="EnsemblMetazoa"/>
</dbReference>
<dbReference type="GO" id="GO:1903538">
    <property type="term" value="P:regulation of meiotic cell cycle process involved in oocyte maturation"/>
    <property type="evidence" value="ECO:0007669"/>
    <property type="project" value="EnsemblMetazoa"/>
</dbReference>
<dbReference type="HOGENOM" id="CLU_003641_0_0_1"/>
<dbReference type="GO" id="GO:0009792">
    <property type="term" value="P:embryo development ending in birth or egg hatching"/>
    <property type="evidence" value="ECO:0007669"/>
    <property type="project" value="EnsemblMetazoa"/>
</dbReference>
<accession>A8WUV9</accession>
<dbReference type="FunFam" id="1.10.390.10:FF:000025">
    <property type="entry name" value="Aminopeptidase"/>
    <property type="match status" value="1"/>
</dbReference>
<evidence type="ECO:0000256" key="8">
    <source>
        <dbReference type="PIRSR" id="PIRSR634016-3"/>
    </source>
</evidence>
<evidence type="ECO:0000259" key="12">
    <source>
        <dbReference type="Pfam" id="PF01433"/>
    </source>
</evidence>
<comment type="similarity">
    <text evidence="1">Belongs to the peptidase M1 family.</text>
</comment>
<feature type="compositionally biased region" description="Basic residues" evidence="10">
    <location>
        <begin position="738"/>
        <end position="751"/>
    </location>
</feature>
<keyword evidence="11" id="KW-0812">Transmembrane</keyword>
<dbReference type="InParanoid" id="A8WUV9"/>
<dbReference type="Gene3D" id="2.60.40.1730">
    <property type="entry name" value="tricorn interacting facor f3 domain"/>
    <property type="match status" value="1"/>
</dbReference>
<dbReference type="GO" id="GO:0070006">
    <property type="term" value="F:metalloaminopeptidase activity"/>
    <property type="evidence" value="ECO:0000318"/>
    <property type="project" value="GO_Central"/>
</dbReference>
<dbReference type="GeneID" id="8575683"/>
<dbReference type="WormBase" id="CBG03367a">
    <property type="protein sequence ID" value="CBP40243"/>
    <property type="gene ID" value="WBGene00026240"/>
</dbReference>
<keyword evidence="6" id="KW-0482">Metalloprotease</keyword>
<keyword evidence="4" id="KW-0378">Hydrolase</keyword>
<dbReference type="Gene3D" id="1.10.390.10">
    <property type="entry name" value="Neutral Protease Domain 2"/>
    <property type="match status" value="1"/>
</dbReference>
<dbReference type="InterPro" id="IPR034016">
    <property type="entry name" value="M1_APN-typ"/>
</dbReference>
<dbReference type="Gene3D" id="1.25.50.20">
    <property type="match status" value="1"/>
</dbReference>
<dbReference type="PANTHER" id="PTHR11533:SF21">
    <property type="entry name" value="AMINOPEPTIDASE"/>
    <property type="match status" value="1"/>
</dbReference>
<dbReference type="InterPro" id="IPR050344">
    <property type="entry name" value="Peptidase_M1_aminopeptidases"/>
</dbReference>
<reference evidence="15 16" key="2">
    <citation type="journal article" date="2011" name="PLoS Genet.">
        <title>Caenorhabditis briggsae recombinant inbred line genotypes reveal inter-strain incompatibility and the evolution of recombination.</title>
        <authorList>
            <person name="Ross J.A."/>
            <person name="Koboldt D.C."/>
            <person name="Staisch J.E."/>
            <person name="Chamberlin H.M."/>
            <person name="Gupta B.P."/>
            <person name="Miller R.D."/>
            <person name="Baird S.E."/>
            <person name="Haag E.S."/>
        </authorList>
    </citation>
    <scope>NUCLEOTIDE SEQUENCE [LARGE SCALE GENOMIC DNA]</scope>
    <source>
        <strain evidence="15 16">AF16</strain>
    </source>
</reference>
<dbReference type="FunFam" id="2.60.40.1730:FF:000028">
    <property type="entry name" value="Aminopeptidase"/>
    <property type="match status" value="1"/>
</dbReference>
<feature type="transmembrane region" description="Helical" evidence="11">
    <location>
        <begin position="63"/>
        <end position="87"/>
    </location>
</feature>
<evidence type="ECO:0000256" key="6">
    <source>
        <dbReference type="ARBA" id="ARBA00023049"/>
    </source>
</evidence>
<proteinExistence type="inferred from homology"/>
<dbReference type="MEROPS" id="M01.A16"/>
<dbReference type="Proteomes" id="UP000008549">
    <property type="component" value="Unassembled WGS sequence"/>
</dbReference>
<feature type="site" description="Transition state stabilizer" evidence="9">
    <location>
        <position position="601"/>
    </location>
</feature>
<keyword evidence="2" id="KW-0645">Protease</keyword>
<reference evidence="15 16" key="1">
    <citation type="journal article" date="2003" name="PLoS Biol.">
        <title>The genome sequence of Caenorhabditis briggsae: a platform for comparative genomics.</title>
        <authorList>
            <person name="Stein L.D."/>
            <person name="Bao Z."/>
            <person name="Blasiar D."/>
            <person name="Blumenthal T."/>
            <person name="Brent M.R."/>
            <person name="Chen N."/>
            <person name="Chinwalla A."/>
            <person name="Clarke L."/>
            <person name="Clee C."/>
            <person name="Coghlan A."/>
            <person name="Coulson A."/>
            <person name="D'Eustachio P."/>
            <person name="Fitch D.H."/>
            <person name="Fulton L.A."/>
            <person name="Fulton R.E."/>
            <person name="Griffiths-Jones S."/>
            <person name="Harris T.W."/>
            <person name="Hillier L.W."/>
            <person name="Kamath R."/>
            <person name="Kuwabara P.E."/>
            <person name="Mardis E.R."/>
            <person name="Marra M.A."/>
            <person name="Miner T.L."/>
            <person name="Minx P."/>
            <person name="Mullikin J.C."/>
            <person name="Plumb R.W."/>
            <person name="Rogers J."/>
            <person name="Schein J.E."/>
            <person name="Sohrmann M."/>
            <person name="Spieth J."/>
            <person name="Stajich J.E."/>
            <person name="Wei C."/>
            <person name="Willey D."/>
            <person name="Wilson R.K."/>
            <person name="Durbin R."/>
            <person name="Waterston R.H."/>
        </authorList>
    </citation>
    <scope>NUCLEOTIDE SEQUENCE [LARGE SCALE GENOMIC DNA]</scope>
    <source>
        <strain evidence="15 16">AF16</strain>
    </source>
</reference>
<organism evidence="15 16">
    <name type="scientific">Caenorhabditis briggsae</name>
    <dbReference type="NCBI Taxonomy" id="6238"/>
    <lineage>
        <taxon>Eukaryota</taxon>
        <taxon>Metazoa</taxon>
        <taxon>Ecdysozoa</taxon>
        <taxon>Nematoda</taxon>
        <taxon>Chromadorea</taxon>
        <taxon>Rhabditida</taxon>
        <taxon>Rhabditina</taxon>
        <taxon>Rhabditomorpha</taxon>
        <taxon>Rhabditoidea</taxon>
        <taxon>Rhabditidae</taxon>
        <taxon>Peloderinae</taxon>
        <taxon>Caenorhabditis</taxon>
    </lineage>
</organism>
<dbReference type="InterPro" id="IPR027268">
    <property type="entry name" value="Peptidase_M4/M1_CTD_sf"/>
</dbReference>
<comment type="cofactor">
    <cofactor evidence="8">
        <name>Zn(2+)</name>
        <dbReference type="ChEBI" id="CHEBI:29105"/>
    </cofactor>
    <text evidence="8">Binds 1 zinc ion per subunit.</text>
</comment>
<evidence type="ECO:0000256" key="10">
    <source>
        <dbReference type="SAM" id="MobiDB-lite"/>
    </source>
</evidence>
<evidence type="ECO:0000313" key="15">
    <source>
        <dbReference type="EMBL" id="CAP24271.2"/>
    </source>
</evidence>
<dbReference type="Pfam" id="PF17900">
    <property type="entry name" value="Peptidase_M1_N"/>
    <property type="match status" value="1"/>
</dbReference>
<evidence type="ECO:0000256" key="3">
    <source>
        <dbReference type="ARBA" id="ARBA00022723"/>
    </source>
</evidence>
<dbReference type="OMA" id="FARKCIA"/>
<evidence type="ECO:0000259" key="13">
    <source>
        <dbReference type="Pfam" id="PF11838"/>
    </source>
</evidence>
<dbReference type="InterPro" id="IPR045357">
    <property type="entry name" value="Aminopeptidase_N-like_N"/>
</dbReference>
<dbReference type="AlphaFoldDB" id="A8WUV9"/>
<evidence type="ECO:0000256" key="9">
    <source>
        <dbReference type="PIRSR" id="PIRSR634016-4"/>
    </source>
</evidence>
<dbReference type="Pfam" id="PF01433">
    <property type="entry name" value="Peptidase_M1"/>
    <property type="match status" value="1"/>
</dbReference>
<evidence type="ECO:0000313" key="16">
    <source>
        <dbReference type="Proteomes" id="UP000008549"/>
    </source>
</evidence>
<dbReference type="SUPFAM" id="SSF55486">
    <property type="entry name" value="Metalloproteases ('zincins'), catalytic domain"/>
    <property type="match status" value="1"/>
</dbReference>
<evidence type="ECO:0000256" key="5">
    <source>
        <dbReference type="ARBA" id="ARBA00022833"/>
    </source>
</evidence>
<evidence type="ECO:0000313" key="17">
    <source>
        <dbReference type="WormBase" id="CBG03367a"/>
    </source>
</evidence>
<feature type="region of interest" description="Disordered" evidence="10">
    <location>
        <begin position="736"/>
        <end position="761"/>
    </location>
</feature>
<dbReference type="Gene3D" id="2.60.40.1910">
    <property type="match status" value="1"/>
</dbReference>
<dbReference type="FunCoup" id="A8WUV9">
    <property type="interactions" value="161"/>
</dbReference>
<dbReference type="CDD" id="cd09601">
    <property type="entry name" value="M1_APN-Q_like"/>
    <property type="match status" value="1"/>
</dbReference>
<feature type="domain" description="Peptidase M1 membrane alanine aminopeptidase" evidence="12">
    <location>
        <begin position="446"/>
        <end position="665"/>
    </location>
</feature>
<dbReference type="InterPro" id="IPR014782">
    <property type="entry name" value="Peptidase_M1_dom"/>
</dbReference>
<dbReference type="InterPro" id="IPR024571">
    <property type="entry name" value="ERAP1-like_C_dom"/>
</dbReference>
<dbReference type="eggNOG" id="KOG1046">
    <property type="taxonomic scope" value="Eukaryota"/>
</dbReference>
<feature type="binding site" evidence="8">
    <location>
        <position position="515"/>
    </location>
    <ligand>
        <name>Zn(2+)</name>
        <dbReference type="ChEBI" id="CHEBI:29105"/>
        <note>catalytic</note>
    </ligand>
</feature>
<dbReference type="InterPro" id="IPR042097">
    <property type="entry name" value="Aminopeptidase_N-like_N_sf"/>
</dbReference>
<evidence type="ECO:0000259" key="14">
    <source>
        <dbReference type="Pfam" id="PF17900"/>
    </source>
</evidence>
<keyword evidence="5 8" id="KW-0862">Zinc</keyword>
<name>A8WUV9_CAEBR</name>
<feature type="active site" description="Proton acceptor" evidence="7">
    <location>
        <position position="516"/>
    </location>
</feature>
<sequence length="1164" mass="133991">MNATFKSMVPVCEGEPCIRNGSGAGATVRFRQGKALFIGGFQVEKDTEVTESRRRKSDFARKCIAVILLHAIFLFAILAALIIGHWISEENQKLNNRTMLNFTLAEAYLLEGSYTTTTATPEALNHHHTRLLTTSSAMGPLRKNAPPRVVERLIPLEKKRNFTILDVFPPPADGGFGIAEQLHAVRSNKLSTDALLVPLPLYILPYHYDLQLDFSQFDTNLFIRANISIHLESYGNSTEDEIQFHLGPNIKIERMRLKKDGKKFYAKTFKREESKKLGRISLRDPLQKGKYILEMAYNMTICDEDVDGVRCSLDNQTNSSLKSTSFTTKFEPTLARAFFPCWDEPGVKATFNISVKHNKKYTVLSNMSPIEQPNKVDWDDQFKTTVFQPTPPMSTYLLAFAIGEFVKLETRTERGIPVTVWTYPEDVMSMKFTLEYAPVIFDRLEDALELFQIPYPLPKVDLIAARNFHVGGMENWGLIVFEFASIAYTPPITDHVNETVDRMYNEFRIGKLIAHEAAHQWFGNLVTMRDWSELFLNEGFATFYVYEMMSSERPVTAQFEYYDSLAALVSAQSEEDHRLSLVRELATESQVELSFHPTNLYTKGCVLIRMLRDLVSDFDFKAAVRRYLRKNAYRSVSRDDLFSSLPAYADHGADKEKLNYVLEGWFVNEGLPEVTLIRNYDNEMMTISQRKTVHHEYRSFLKDRKPAAGVRYRASRSAEDGSTLFDDTLFEGYTERRKDKRRKHRPARRKASTPPPISPIMRRDELRKPRRVGASQDLWTIPITYMFGSLKTSEGQVIREFWLKNRTVSFGDAEISPNQAVLVNPEWKYPYRVNYDLLNWKLLARTLHQNHLEINDKSRMQLILDAEYFLSNSVNPHLYLYLLGYLAHETKMEVMLFGIDAVYRFIDVFKATQLNKAILVYFEPVISQMDHLLNESQVDAETASLWLVRPERLAKLYQMRCAAGLHSCKNEYYTQKWSRSPDEWTEDVHKQVTAVCHQLFTNTPEEVKTVQELLDSRLSSSGAKWALTVQLAACSHNQKLLRKTARAIVSTKNAAVYASALQSDFSLHYNPTFRKYLWSEISKMSTFEKTALFSTNSTNILPASRILLHSVKTIDELQQIRGLLTNWGPLLTLHFEYLERYLLWVSSVSQGVLHQFFAADLSNF</sequence>
<protein>
    <submittedName>
        <fullName evidence="15">Protein CBG03367</fullName>
    </submittedName>
</protein>
<dbReference type="GO" id="GO:0043171">
    <property type="term" value="P:peptide catabolic process"/>
    <property type="evidence" value="ECO:0000318"/>
    <property type="project" value="GO_Central"/>
</dbReference>
<feature type="domain" description="Aminopeptidase N-like N-terminal" evidence="14">
    <location>
        <begin position="205"/>
        <end position="397"/>
    </location>
</feature>
<feature type="domain" description="ERAP1-like C-terminal" evidence="13">
    <location>
        <begin position="821"/>
        <end position="1078"/>
    </location>
</feature>
<dbReference type="CTD" id="8575683"/>
<dbReference type="STRING" id="6238.A8WUV9"/>
<dbReference type="RefSeq" id="XP_045092370.1">
    <property type="nucleotide sequence ID" value="XM_045235716.1"/>
</dbReference>
<evidence type="ECO:0000256" key="11">
    <source>
        <dbReference type="SAM" id="Phobius"/>
    </source>
</evidence>
<evidence type="ECO:0000256" key="1">
    <source>
        <dbReference type="ARBA" id="ARBA00010136"/>
    </source>
</evidence>
<evidence type="ECO:0000256" key="2">
    <source>
        <dbReference type="ARBA" id="ARBA00022670"/>
    </source>
</evidence>
<dbReference type="PANTHER" id="PTHR11533">
    <property type="entry name" value="PROTEASE M1 ZINC METALLOPROTEASE"/>
    <property type="match status" value="1"/>
</dbReference>
<dbReference type="GO" id="GO:0006508">
    <property type="term" value="P:proteolysis"/>
    <property type="evidence" value="ECO:0000318"/>
    <property type="project" value="GO_Central"/>
</dbReference>